<dbReference type="PROSITE" id="PS51005">
    <property type="entry name" value="NAC"/>
    <property type="match status" value="1"/>
</dbReference>
<keyword evidence="4" id="KW-0539">Nucleus</keyword>
<gene>
    <name evidence="6" type="ORF">Fot_01606</name>
</gene>
<keyword evidence="3" id="KW-0804">Transcription</keyword>
<dbReference type="PANTHER" id="PTHR31744">
    <property type="entry name" value="PROTEIN CUP-SHAPED COTYLEDON 2-RELATED"/>
    <property type="match status" value="1"/>
</dbReference>
<dbReference type="Proteomes" id="UP001604277">
    <property type="component" value="Unassembled WGS sequence"/>
</dbReference>
<dbReference type="AlphaFoldDB" id="A0ABD1X4G2"/>
<organism evidence="6 7">
    <name type="scientific">Forsythia ovata</name>
    <dbReference type="NCBI Taxonomy" id="205694"/>
    <lineage>
        <taxon>Eukaryota</taxon>
        <taxon>Viridiplantae</taxon>
        <taxon>Streptophyta</taxon>
        <taxon>Embryophyta</taxon>
        <taxon>Tracheophyta</taxon>
        <taxon>Spermatophyta</taxon>
        <taxon>Magnoliopsida</taxon>
        <taxon>eudicotyledons</taxon>
        <taxon>Gunneridae</taxon>
        <taxon>Pentapetalae</taxon>
        <taxon>asterids</taxon>
        <taxon>lamiids</taxon>
        <taxon>Lamiales</taxon>
        <taxon>Oleaceae</taxon>
        <taxon>Forsythieae</taxon>
        <taxon>Forsythia</taxon>
    </lineage>
</organism>
<evidence type="ECO:0000313" key="6">
    <source>
        <dbReference type="EMBL" id="KAL2556867.1"/>
    </source>
</evidence>
<dbReference type="InterPro" id="IPR036093">
    <property type="entry name" value="NAC_dom_sf"/>
</dbReference>
<evidence type="ECO:0000256" key="4">
    <source>
        <dbReference type="ARBA" id="ARBA00023242"/>
    </source>
</evidence>
<dbReference type="Pfam" id="PF02365">
    <property type="entry name" value="NAM"/>
    <property type="match status" value="1"/>
</dbReference>
<evidence type="ECO:0000256" key="1">
    <source>
        <dbReference type="ARBA" id="ARBA00023015"/>
    </source>
</evidence>
<dbReference type="InterPro" id="IPR003441">
    <property type="entry name" value="NAC-dom"/>
</dbReference>
<sequence length="124" mass="14363">MNLRDKLPLGFGFYPTDEELVCHYLHKKITNEEIKEGTLVEIDLNITEPWQLPANNERMHGCLEVAKLNSNEWYFFSSVEGKRATSSGFWKDAEHNQTVLDRKTGEVGMRKTLVFYKHGAPNDF</sequence>
<dbReference type="Gene3D" id="2.170.150.80">
    <property type="entry name" value="NAC domain"/>
    <property type="match status" value="1"/>
</dbReference>
<keyword evidence="1" id="KW-0805">Transcription regulation</keyword>
<proteinExistence type="predicted"/>
<evidence type="ECO:0000313" key="7">
    <source>
        <dbReference type="Proteomes" id="UP001604277"/>
    </source>
</evidence>
<keyword evidence="7" id="KW-1185">Reference proteome</keyword>
<comment type="caution">
    <text evidence="6">The sequence shown here is derived from an EMBL/GenBank/DDBJ whole genome shotgun (WGS) entry which is preliminary data.</text>
</comment>
<evidence type="ECO:0000259" key="5">
    <source>
        <dbReference type="PROSITE" id="PS51005"/>
    </source>
</evidence>
<dbReference type="SUPFAM" id="SSF101941">
    <property type="entry name" value="NAC domain"/>
    <property type="match status" value="1"/>
</dbReference>
<keyword evidence="2" id="KW-0238">DNA-binding</keyword>
<protein>
    <submittedName>
        <fullName evidence="6">NAC domain containing protein 74</fullName>
    </submittedName>
</protein>
<dbReference type="GO" id="GO:0003677">
    <property type="term" value="F:DNA binding"/>
    <property type="evidence" value="ECO:0007669"/>
    <property type="project" value="UniProtKB-KW"/>
</dbReference>
<name>A0ABD1X4G2_9LAMI</name>
<evidence type="ECO:0000256" key="3">
    <source>
        <dbReference type="ARBA" id="ARBA00023163"/>
    </source>
</evidence>
<reference evidence="7" key="1">
    <citation type="submission" date="2024-07" db="EMBL/GenBank/DDBJ databases">
        <title>Two chromosome-level genome assemblies of Korean endemic species Abeliophyllum distichum and Forsythia ovata (Oleaceae).</title>
        <authorList>
            <person name="Jang H."/>
        </authorList>
    </citation>
    <scope>NUCLEOTIDE SEQUENCE [LARGE SCALE GENOMIC DNA]</scope>
</reference>
<dbReference type="PANTHER" id="PTHR31744:SF225">
    <property type="entry name" value="NAC DOMAIN-CONTAINING PROTEIN"/>
    <property type="match status" value="1"/>
</dbReference>
<accession>A0ABD1X4G2</accession>
<evidence type="ECO:0000256" key="2">
    <source>
        <dbReference type="ARBA" id="ARBA00023125"/>
    </source>
</evidence>
<feature type="domain" description="NAC" evidence="5">
    <location>
        <begin position="7"/>
        <end position="124"/>
    </location>
</feature>
<dbReference type="EMBL" id="JBFOLJ010000001">
    <property type="protein sequence ID" value="KAL2556867.1"/>
    <property type="molecule type" value="Genomic_DNA"/>
</dbReference>